<evidence type="ECO:0000313" key="1">
    <source>
        <dbReference type="EMBL" id="SUB15223.1"/>
    </source>
</evidence>
<dbReference type="GO" id="GO:0008706">
    <property type="term" value="F:6-phospho-beta-glucosidase activity"/>
    <property type="evidence" value="ECO:0007669"/>
    <property type="project" value="UniProtKB-EC"/>
</dbReference>
<proteinExistence type="predicted"/>
<dbReference type="SUPFAM" id="SSF51445">
    <property type="entry name" value="(Trans)glycosidases"/>
    <property type="match status" value="1"/>
</dbReference>
<keyword evidence="1" id="KW-0378">Hydrolase</keyword>
<dbReference type="Proteomes" id="UP000254640">
    <property type="component" value="Unassembled WGS sequence"/>
</dbReference>
<dbReference type="EC" id="3.2.1.86" evidence="1"/>
<dbReference type="Gene3D" id="3.20.20.80">
    <property type="entry name" value="Glycosidases"/>
    <property type="match status" value="1"/>
</dbReference>
<dbReference type="GO" id="GO:0005975">
    <property type="term" value="P:carbohydrate metabolic process"/>
    <property type="evidence" value="ECO:0007669"/>
    <property type="project" value="InterPro"/>
</dbReference>
<gene>
    <name evidence="1" type="primary">gmuD_3</name>
    <name evidence="1" type="ORF">NCTC9381_01090</name>
</gene>
<dbReference type="EMBL" id="UGSO01000001">
    <property type="protein sequence ID" value="SUB15223.1"/>
    <property type="molecule type" value="Genomic_DNA"/>
</dbReference>
<sequence length="59" mass="7288">MLWAFTDNVSPMNAFKNRYGLIEIDLDKQRQRRMKKSAHWFRTLRDTQQFTLWLDDEPK</sequence>
<keyword evidence="1" id="KW-0326">Glycosidase</keyword>
<name>A0A379ABE5_ENTAG</name>
<keyword evidence="2" id="KW-1185">Reference proteome</keyword>
<accession>A0A379ABE5</accession>
<dbReference type="InterPro" id="IPR017853">
    <property type="entry name" value="GH"/>
</dbReference>
<dbReference type="AlphaFoldDB" id="A0A379ABE5"/>
<organism evidence="1 2">
    <name type="scientific">Enterobacter agglomerans</name>
    <name type="common">Erwinia herbicola</name>
    <name type="synonym">Pantoea agglomerans</name>
    <dbReference type="NCBI Taxonomy" id="549"/>
    <lineage>
        <taxon>Bacteria</taxon>
        <taxon>Pseudomonadati</taxon>
        <taxon>Pseudomonadota</taxon>
        <taxon>Gammaproteobacteria</taxon>
        <taxon>Enterobacterales</taxon>
        <taxon>Erwiniaceae</taxon>
        <taxon>Pantoea</taxon>
        <taxon>Pantoea agglomerans group</taxon>
    </lineage>
</organism>
<reference evidence="1 2" key="1">
    <citation type="submission" date="2018-06" db="EMBL/GenBank/DDBJ databases">
        <authorList>
            <consortium name="Pathogen Informatics"/>
            <person name="Doyle S."/>
        </authorList>
    </citation>
    <scope>NUCLEOTIDE SEQUENCE [LARGE SCALE GENOMIC DNA]</scope>
    <source>
        <strain evidence="1 2">NCTC9381</strain>
    </source>
</reference>
<evidence type="ECO:0000313" key="2">
    <source>
        <dbReference type="Proteomes" id="UP000254640"/>
    </source>
</evidence>
<dbReference type="InterPro" id="IPR001360">
    <property type="entry name" value="Glyco_hydro_1"/>
</dbReference>
<protein>
    <submittedName>
        <fullName evidence="1">6-phospho-beta-glucosidase gmuD</fullName>
        <ecNumber evidence="1">3.2.1.86</ecNumber>
    </submittedName>
</protein>
<dbReference type="Pfam" id="PF00232">
    <property type="entry name" value="Glyco_hydro_1"/>
    <property type="match status" value="1"/>
</dbReference>